<sequence length="46" mass="5178">MLTSTVAAKSARLKSVKTDIKPDLSDRRSCVNIKIKYPKNTINIKM</sequence>
<name>A0AAV4E443_LACHE</name>
<proteinExistence type="predicted"/>
<evidence type="ECO:0000313" key="1">
    <source>
        <dbReference type="EMBL" id="GFP12318.1"/>
    </source>
</evidence>
<reference evidence="1" key="1">
    <citation type="submission" date="2020-07" db="EMBL/GenBank/DDBJ databases">
        <title>Draft genome sequence of Lactobacillus helveticus strain JCM 1062.</title>
        <authorList>
            <person name="Endo A."/>
            <person name="Maeno S."/>
            <person name="Kido Y."/>
        </authorList>
    </citation>
    <scope>NUCLEOTIDE SEQUENCE</scope>
    <source>
        <strain evidence="1">JCM 1062</strain>
    </source>
</reference>
<organism evidence="1 2">
    <name type="scientific">Lactobacillus helveticus</name>
    <name type="common">Lactobacillus suntoryeus</name>
    <dbReference type="NCBI Taxonomy" id="1587"/>
    <lineage>
        <taxon>Bacteria</taxon>
        <taxon>Bacillati</taxon>
        <taxon>Bacillota</taxon>
        <taxon>Bacilli</taxon>
        <taxon>Lactobacillales</taxon>
        <taxon>Lactobacillaceae</taxon>
        <taxon>Lactobacillus</taxon>
    </lineage>
</organism>
<dbReference type="Proteomes" id="UP000630086">
    <property type="component" value="Unassembled WGS sequence"/>
</dbReference>
<comment type="caution">
    <text evidence="1">The sequence shown here is derived from an EMBL/GenBank/DDBJ whole genome shotgun (WGS) entry which is preliminary data.</text>
</comment>
<gene>
    <name evidence="1" type="ORF">LHEJCM1062_01900</name>
</gene>
<evidence type="ECO:0000313" key="2">
    <source>
        <dbReference type="Proteomes" id="UP000630086"/>
    </source>
</evidence>
<dbReference type="AlphaFoldDB" id="A0AAV4E443"/>
<dbReference type="EMBL" id="BLYV01000053">
    <property type="protein sequence ID" value="GFP12318.1"/>
    <property type="molecule type" value="Genomic_DNA"/>
</dbReference>
<protein>
    <submittedName>
        <fullName evidence="1">Uncharacterized protein</fullName>
    </submittedName>
</protein>
<accession>A0AAV4E443</accession>